<evidence type="ECO:0000256" key="2">
    <source>
        <dbReference type="SAM" id="MobiDB-lite"/>
    </source>
</evidence>
<evidence type="ECO:0000313" key="4">
    <source>
        <dbReference type="EMBL" id="RBO79824.1"/>
    </source>
</evidence>
<dbReference type="Pfam" id="PF10979">
    <property type="entry name" value="DUF2786"/>
    <property type="match status" value="1"/>
</dbReference>
<accession>A0A366CU38</accession>
<keyword evidence="1" id="KW-0175">Coiled coil</keyword>
<keyword evidence="5" id="KW-1185">Reference proteome</keyword>
<dbReference type="Proteomes" id="UP000252086">
    <property type="component" value="Unassembled WGS sequence"/>
</dbReference>
<dbReference type="RefSeq" id="WP_113875489.1">
    <property type="nucleotide sequence ID" value="NZ_QNRF01000010.1"/>
</dbReference>
<reference evidence="4 5" key="1">
    <citation type="submission" date="2018-06" db="EMBL/GenBank/DDBJ databases">
        <title>Genomic Encyclopedia of Type Strains, Phase III (KMG-III): the genomes of soil and plant-associated and newly described type strains.</title>
        <authorList>
            <person name="Whitman W."/>
        </authorList>
    </citation>
    <scope>NUCLEOTIDE SEQUENCE [LARGE SCALE GENOMIC DNA]</scope>
    <source>
        <strain evidence="4 5">CECT 7732</strain>
    </source>
</reference>
<evidence type="ECO:0000259" key="3">
    <source>
        <dbReference type="Pfam" id="PF10979"/>
    </source>
</evidence>
<sequence>MSTRRRKKAIQKVVKLLNLATSSNLSESNLALRHAESLIRQYSIAQRELPMLQLCDRSMLYKVSWGNSAPRFVKESAPKNVQSDSVYQRRFSEKSTVDPNRAYESVRTILDDMEEDVSSDADHHFNSKESDQETFGPDSQVETFDAVSDVDTYMLDDQDMDDMAAENLVDDVENASNQEEEEVVSSTNAFNDNVIDAAQAFRPAHTDFGEALKTQYSTSDPSVPFSEDEYWSGVYEKLADFDEAKVQSDIEDLGTQLTLAQENLQLKKKKRYEHEQEEVLERAERARIEQSFEEAIERAFQARAKSYEAWEASCNNIRMDRLRDEQEAIQGYESVSKALEQNKDAFQQHLQRKEDYRAAKIMHELRRQLMLSVSTGSEASASYNRVIEIMEENSLSLKDLEFSDIKNKSLFIRLLERESALIPDVQEREGYTEEMLDKFLTSNYSKKETKRSENPVQQIQRLLVAASEGGQFEAQKSLERVLYLMESNDIGVRDIGYQYIKKYSVFIRLINWEAEQIVSLPEREKFTAKILEEYIQHSVQKPNSTKEHKIN</sequence>
<dbReference type="AlphaFoldDB" id="A0A366CU38"/>
<comment type="caution">
    <text evidence="4">The sequence shown here is derived from an EMBL/GenBank/DDBJ whole genome shotgun (WGS) entry which is preliminary data.</text>
</comment>
<dbReference type="InterPro" id="IPR024498">
    <property type="entry name" value="DUF2786"/>
</dbReference>
<name>A0A366CU38_9GAMM</name>
<feature type="compositionally biased region" description="Basic and acidic residues" evidence="2">
    <location>
        <begin position="120"/>
        <end position="131"/>
    </location>
</feature>
<feature type="domain" description="DUF2786" evidence="3">
    <location>
        <begin position="8"/>
        <end position="45"/>
    </location>
</feature>
<gene>
    <name evidence="4" type="ORF">DFP76_1102</name>
</gene>
<evidence type="ECO:0000256" key="1">
    <source>
        <dbReference type="SAM" id="Coils"/>
    </source>
</evidence>
<evidence type="ECO:0000313" key="5">
    <source>
        <dbReference type="Proteomes" id="UP000252086"/>
    </source>
</evidence>
<feature type="coiled-coil region" evidence="1">
    <location>
        <begin position="250"/>
        <end position="289"/>
    </location>
</feature>
<dbReference type="EMBL" id="QNRF01000010">
    <property type="protein sequence ID" value="RBO79824.1"/>
    <property type="molecule type" value="Genomic_DNA"/>
</dbReference>
<protein>
    <submittedName>
        <fullName evidence="4">Uncharacterized protein DUF2786</fullName>
    </submittedName>
</protein>
<feature type="region of interest" description="Disordered" evidence="2">
    <location>
        <begin position="116"/>
        <end position="139"/>
    </location>
</feature>
<organism evidence="4 5">
    <name type="scientific">Marinomonas aquiplantarum</name>
    <dbReference type="NCBI Taxonomy" id="491951"/>
    <lineage>
        <taxon>Bacteria</taxon>
        <taxon>Pseudomonadati</taxon>
        <taxon>Pseudomonadota</taxon>
        <taxon>Gammaproteobacteria</taxon>
        <taxon>Oceanospirillales</taxon>
        <taxon>Oceanospirillaceae</taxon>
        <taxon>Marinomonas</taxon>
    </lineage>
</organism>
<proteinExistence type="predicted"/>
<dbReference type="OrthoDB" id="6093454at2"/>